<organism evidence="2">
    <name type="scientific">hydrothermal vent metagenome</name>
    <dbReference type="NCBI Taxonomy" id="652676"/>
    <lineage>
        <taxon>unclassified sequences</taxon>
        <taxon>metagenomes</taxon>
        <taxon>ecological metagenomes</taxon>
    </lineage>
</organism>
<dbReference type="EMBL" id="UOEK01000062">
    <property type="protein sequence ID" value="VAV94553.1"/>
    <property type="molecule type" value="Genomic_DNA"/>
</dbReference>
<proteinExistence type="predicted"/>
<accession>A0A3B0SE14</accession>
<dbReference type="AlphaFoldDB" id="A0A3B0SE14"/>
<evidence type="ECO:0000313" key="2">
    <source>
        <dbReference type="EMBL" id="VAV94553.1"/>
    </source>
</evidence>
<feature type="compositionally biased region" description="Basic and acidic residues" evidence="1">
    <location>
        <begin position="1"/>
        <end position="16"/>
    </location>
</feature>
<protein>
    <submittedName>
        <fullName evidence="2">Uncharacterized protein</fullName>
    </submittedName>
</protein>
<feature type="region of interest" description="Disordered" evidence="1">
    <location>
        <begin position="1"/>
        <end position="27"/>
    </location>
</feature>
<evidence type="ECO:0000256" key="1">
    <source>
        <dbReference type="SAM" id="MobiDB-lite"/>
    </source>
</evidence>
<sequence>MDRSWDILETRDDRGEMGPTQVSQGSPVVPARAMPCHNPWVMLVLAVMLVATACAGAESRDTATSGELIKPSPAVSVVASRPPLDLGAVLYSSGAVLEGEVVAVRGPLWNSLDGSVWTLDDAPESYAIPWRYREIDLRVDSTLRDDLGLGDGIVTFVARGSGDPGDGPDAEYGGRFAVGSRVVVALVQSFQLFRDGPVDRLYPLGGPSGVFDVIGDRLVRQARGSEEGELSLDGLDEQVTSSRAVVQSQWDGLRFPPTAAQQLTVIEARVADLAEKARAVEADSNNPCNFVGDAQRAALWVATNPDSSTTVDDLLDPGFIAEVCDG</sequence>
<reference evidence="2" key="1">
    <citation type="submission" date="2018-06" db="EMBL/GenBank/DDBJ databases">
        <authorList>
            <person name="Zhirakovskaya E."/>
        </authorList>
    </citation>
    <scope>NUCLEOTIDE SEQUENCE</scope>
</reference>
<name>A0A3B0SE14_9ZZZZ</name>
<gene>
    <name evidence="2" type="ORF">MNBD_ACTINO02-1046</name>
</gene>
<feature type="non-terminal residue" evidence="2">
    <location>
        <position position="326"/>
    </location>
</feature>